<sequence>MNMHRFRSSLSNAVPPALMAAVLIAAPMAAQAITSIPPTSVAVSGNVSDAAENVKFNGNIAVEGKVIDDLVFNSPQVLELVIDFSNVKGVGNKTGKQYVNSAQAILHRPLKSKDIVEVTLPFYSESDPADSRAVIASFEVSFNGANNVKMKLDLKPAKF</sequence>
<evidence type="ECO:0000313" key="3">
    <source>
        <dbReference type="Proteomes" id="UP001158049"/>
    </source>
</evidence>
<comment type="caution">
    <text evidence="2">The sequence shown here is derived from an EMBL/GenBank/DDBJ whole genome shotgun (WGS) entry which is preliminary data.</text>
</comment>
<protein>
    <recommendedName>
        <fullName evidence="4">DUF4426 domain-containing protein</fullName>
    </recommendedName>
</protein>
<evidence type="ECO:0008006" key="4">
    <source>
        <dbReference type="Google" id="ProtNLM"/>
    </source>
</evidence>
<dbReference type="RefSeq" id="WP_283443225.1">
    <property type="nucleotide sequence ID" value="NZ_FXUL01000012.1"/>
</dbReference>
<dbReference type="EMBL" id="FXUL01000012">
    <property type="protein sequence ID" value="SMP66634.1"/>
    <property type="molecule type" value="Genomic_DNA"/>
</dbReference>
<keyword evidence="3" id="KW-1185">Reference proteome</keyword>
<dbReference type="Proteomes" id="UP001158049">
    <property type="component" value="Unassembled WGS sequence"/>
</dbReference>
<reference evidence="2 3" key="1">
    <citation type="submission" date="2017-05" db="EMBL/GenBank/DDBJ databases">
        <authorList>
            <person name="Varghese N."/>
            <person name="Submissions S."/>
        </authorList>
    </citation>
    <scope>NUCLEOTIDE SEQUENCE [LARGE SCALE GENOMIC DNA]</scope>
    <source>
        <strain evidence="2 3">DSM 26001</strain>
    </source>
</reference>
<accession>A0ABY1QBI4</accession>
<gene>
    <name evidence="2" type="ORF">SAMN06295970_11223</name>
</gene>
<keyword evidence="1" id="KW-0732">Signal</keyword>
<evidence type="ECO:0000313" key="2">
    <source>
        <dbReference type="EMBL" id="SMP66634.1"/>
    </source>
</evidence>
<feature type="signal peptide" evidence="1">
    <location>
        <begin position="1"/>
        <end position="32"/>
    </location>
</feature>
<feature type="chain" id="PRO_5046917868" description="DUF4426 domain-containing protein" evidence="1">
    <location>
        <begin position="33"/>
        <end position="159"/>
    </location>
</feature>
<organism evidence="2 3">
    <name type="scientific">Noviherbaspirillum suwonense</name>
    <dbReference type="NCBI Taxonomy" id="1224511"/>
    <lineage>
        <taxon>Bacteria</taxon>
        <taxon>Pseudomonadati</taxon>
        <taxon>Pseudomonadota</taxon>
        <taxon>Betaproteobacteria</taxon>
        <taxon>Burkholderiales</taxon>
        <taxon>Oxalobacteraceae</taxon>
        <taxon>Noviherbaspirillum</taxon>
    </lineage>
</organism>
<name>A0ABY1QBI4_9BURK</name>
<evidence type="ECO:0000256" key="1">
    <source>
        <dbReference type="SAM" id="SignalP"/>
    </source>
</evidence>
<proteinExistence type="predicted"/>